<accession>A0A7N0VA03</accession>
<keyword evidence="2" id="KW-1185">Reference proteome</keyword>
<dbReference type="Gramene" id="Kaladp0476s0017.2.v1.1">
    <property type="protein sequence ID" value="Kaladp0476s0017.2.v1.1.CDS.1"/>
    <property type="gene ID" value="Kaladp0476s0017.v1.1"/>
</dbReference>
<dbReference type="Gramene" id="Kaladp0476s0017.4.v1.1">
    <property type="protein sequence ID" value="Kaladp0476s0017.4.v1.1.CDS.1"/>
    <property type="gene ID" value="Kaladp0476s0017.v1.1"/>
</dbReference>
<dbReference type="AlphaFoldDB" id="A0A7N0VA03"/>
<dbReference type="Gramene" id="Kaladp0476s0017.3.v1.1">
    <property type="protein sequence ID" value="Kaladp0476s0017.3.v1.1.CDS.1"/>
    <property type="gene ID" value="Kaladp0476s0017.v1.1"/>
</dbReference>
<dbReference type="EnsemblPlants" id="Kaladp0476s0017.1.v1.1">
    <property type="protein sequence ID" value="Kaladp0476s0017.1.v1.1.CDS.1"/>
    <property type="gene ID" value="Kaladp0476s0017.v1.1"/>
</dbReference>
<dbReference type="EnsemblPlants" id="Kaladp0476s0017.2.v1.1">
    <property type="protein sequence ID" value="Kaladp0476s0017.2.v1.1.CDS.1"/>
    <property type="gene ID" value="Kaladp0476s0017.v1.1"/>
</dbReference>
<evidence type="ECO:0000313" key="1">
    <source>
        <dbReference type="EnsemblPlants" id="Kaladp0476s0017.4.v1.1.CDS.1"/>
    </source>
</evidence>
<evidence type="ECO:0000313" key="2">
    <source>
        <dbReference type="Proteomes" id="UP000594263"/>
    </source>
</evidence>
<reference evidence="1" key="1">
    <citation type="submission" date="2021-01" db="UniProtKB">
        <authorList>
            <consortium name="EnsemblPlants"/>
        </authorList>
    </citation>
    <scope>IDENTIFICATION</scope>
</reference>
<dbReference type="EnsemblPlants" id="Kaladp0476s0017.3.v1.1">
    <property type="protein sequence ID" value="Kaladp0476s0017.3.v1.1.CDS.1"/>
    <property type="gene ID" value="Kaladp0476s0017.v1.1"/>
</dbReference>
<dbReference type="EnsemblPlants" id="Kaladp0476s0017.4.v1.1">
    <property type="protein sequence ID" value="Kaladp0476s0017.4.v1.1.CDS.1"/>
    <property type="gene ID" value="Kaladp0476s0017.v1.1"/>
</dbReference>
<dbReference type="Proteomes" id="UP000594263">
    <property type="component" value="Unplaced"/>
</dbReference>
<dbReference type="Gramene" id="Kaladp0476s0017.1.v1.1">
    <property type="protein sequence ID" value="Kaladp0476s0017.1.v1.1.CDS.1"/>
    <property type="gene ID" value="Kaladp0476s0017.v1.1"/>
</dbReference>
<organism evidence="1 2">
    <name type="scientific">Kalanchoe fedtschenkoi</name>
    <name type="common">Lavender scallops</name>
    <name type="synonym">South American air plant</name>
    <dbReference type="NCBI Taxonomy" id="63787"/>
    <lineage>
        <taxon>Eukaryota</taxon>
        <taxon>Viridiplantae</taxon>
        <taxon>Streptophyta</taxon>
        <taxon>Embryophyta</taxon>
        <taxon>Tracheophyta</taxon>
        <taxon>Spermatophyta</taxon>
        <taxon>Magnoliopsida</taxon>
        <taxon>eudicotyledons</taxon>
        <taxon>Gunneridae</taxon>
        <taxon>Pentapetalae</taxon>
        <taxon>Saxifragales</taxon>
        <taxon>Crassulaceae</taxon>
        <taxon>Kalanchoe</taxon>
    </lineage>
</organism>
<proteinExistence type="predicted"/>
<protein>
    <submittedName>
        <fullName evidence="1">Uncharacterized protein</fullName>
    </submittedName>
</protein>
<name>A0A7N0VA03_KALFE</name>
<sequence length="76" mass="8060">MFVVVAAGLQEINAADATTAPNGLMKLLAVKVTEKSMSVQSLLPSQEGHYPAQSIMVFFLFHVGSAQTLDRISGPV</sequence>